<sequence length="73" mass="8240">MSDRVHCTEGRLEPQREDRSIRSQMVNNTYKITGGLLVIHGFCIPRTDPITGLTKKAHLASVYTLNPDMEKQA</sequence>
<comment type="caution">
    <text evidence="1">The sequence shown here is derived from an EMBL/GenBank/DDBJ whole genome shotgun (WGS) entry which is preliminary data.</text>
</comment>
<reference evidence="1 2" key="1">
    <citation type="journal article" date="2022" name="bioRxiv">
        <title>The genome of the oomycete Peronosclerospora sorghi, a cosmopolitan pathogen of maize and sorghum, is inflated with dispersed pseudogenes.</title>
        <authorList>
            <person name="Fletcher K."/>
            <person name="Martin F."/>
            <person name="Isakeit T."/>
            <person name="Cavanaugh K."/>
            <person name="Magill C."/>
            <person name="Michelmore R."/>
        </authorList>
    </citation>
    <scope>NUCLEOTIDE SEQUENCE [LARGE SCALE GENOMIC DNA]</scope>
    <source>
        <strain evidence="1">P6</strain>
    </source>
</reference>
<organism evidence="1 2">
    <name type="scientific">Peronosclerospora sorghi</name>
    <dbReference type="NCBI Taxonomy" id="230839"/>
    <lineage>
        <taxon>Eukaryota</taxon>
        <taxon>Sar</taxon>
        <taxon>Stramenopiles</taxon>
        <taxon>Oomycota</taxon>
        <taxon>Peronosporomycetes</taxon>
        <taxon>Peronosporales</taxon>
        <taxon>Peronosporaceae</taxon>
        <taxon>Peronosclerospora</taxon>
    </lineage>
</organism>
<protein>
    <submittedName>
        <fullName evidence="1">Uncharacterized protein</fullName>
    </submittedName>
</protein>
<keyword evidence="2" id="KW-1185">Reference proteome</keyword>
<evidence type="ECO:0000313" key="2">
    <source>
        <dbReference type="Proteomes" id="UP001163321"/>
    </source>
</evidence>
<gene>
    <name evidence="1" type="ORF">PsorP6_016066</name>
</gene>
<evidence type="ECO:0000313" key="1">
    <source>
        <dbReference type="EMBL" id="KAI9920310.1"/>
    </source>
</evidence>
<dbReference type="EMBL" id="CM047589">
    <property type="protein sequence ID" value="KAI9920310.1"/>
    <property type="molecule type" value="Genomic_DNA"/>
</dbReference>
<name>A0ACC0WNR7_9STRA</name>
<proteinExistence type="predicted"/>
<dbReference type="Proteomes" id="UP001163321">
    <property type="component" value="Chromosome 10"/>
</dbReference>
<accession>A0ACC0WNR7</accession>